<accession>A0A0A2L5V4</accession>
<proteinExistence type="predicted"/>
<dbReference type="OMA" id="MHYAYED"/>
<dbReference type="SUPFAM" id="SSF52799">
    <property type="entry name" value="(Phosphotyrosine protein) phosphatases II"/>
    <property type="match status" value="1"/>
</dbReference>
<dbReference type="HOGENOM" id="CLU_057546_1_3_1"/>
<dbReference type="GO" id="GO:0004721">
    <property type="term" value="F:phosphoprotein phosphatase activity"/>
    <property type="evidence" value="ECO:0007669"/>
    <property type="project" value="InterPro"/>
</dbReference>
<comment type="caution">
    <text evidence="1">The sequence shown here is derived from an EMBL/GenBank/DDBJ whole genome shotgun (WGS) entry which is preliminary data.</text>
</comment>
<dbReference type="Proteomes" id="UP000030104">
    <property type="component" value="Unassembled WGS sequence"/>
</dbReference>
<organism evidence="1 2">
    <name type="scientific">Penicillium italicum</name>
    <name type="common">Blue mold</name>
    <dbReference type="NCBI Taxonomy" id="40296"/>
    <lineage>
        <taxon>Eukaryota</taxon>
        <taxon>Fungi</taxon>
        <taxon>Dikarya</taxon>
        <taxon>Ascomycota</taxon>
        <taxon>Pezizomycotina</taxon>
        <taxon>Eurotiomycetes</taxon>
        <taxon>Eurotiomycetidae</taxon>
        <taxon>Eurotiales</taxon>
        <taxon>Aspergillaceae</taxon>
        <taxon>Penicillium</taxon>
    </lineage>
</organism>
<dbReference type="AlphaFoldDB" id="A0A0A2L5V4"/>
<dbReference type="STRING" id="40296.A0A0A2L5V4"/>
<sequence length="312" mass="34339">MHETDQIREVLNTDIRIPIPQALITRITSLPPFIPIQGVSNFRDISHDGNQLRPGFVYRSGNLSGILGPGKSIIATELGITTIFDLRNEGERRKAPAPSITGVDTIWLPYGARPATLNLRDFAGPDKGAAGFVKMYFGVLEAAAPCFTEIFKHVRDNPDDPFIVHCSGMFYVYHLVPVACEPYIYLANANRNSPSTAGKDRTGVFAALILLLINRPHDDIINDYILTRVELESARENLMQAFAVNLGPGGVDINQLSPEALGMLELCGVRATSMAAFLISFEKSYRNGVEGYLIDRLGFTQGDVSTMRRNLI</sequence>
<dbReference type="OrthoDB" id="449382at2759"/>
<dbReference type="InterPro" id="IPR029021">
    <property type="entry name" value="Prot-tyrosine_phosphatase-like"/>
</dbReference>
<name>A0A0A2L5V4_PENIT</name>
<protein>
    <submittedName>
        <fullName evidence="1">Tyrosine/serine-protein phosphatase IphP-type</fullName>
    </submittedName>
</protein>
<dbReference type="InterPro" id="IPR026893">
    <property type="entry name" value="Tyr/Ser_Pase_IphP-type"/>
</dbReference>
<dbReference type="Gene3D" id="3.90.190.10">
    <property type="entry name" value="Protein tyrosine phosphatase superfamily"/>
    <property type="match status" value="1"/>
</dbReference>
<dbReference type="Pfam" id="PF13350">
    <property type="entry name" value="Y_phosphatase3"/>
    <property type="match status" value="2"/>
</dbReference>
<dbReference type="EMBL" id="JQGA01000609">
    <property type="protein sequence ID" value="KGO74536.1"/>
    <property type="molecule type" value="Genomic_DNA"/>
</dbReference>
<evidence type="ECO:0000313" key="2">
    <source>
        <dbReference type="Proteomes" id="UP000030104"/>
    </source>
</evidence>
<gene>
    <name evidence="1" type="ORF">PITC_099280</name>
</gene>
<reference evidence="1 2" key="1">
    <citation type="journal article" date="2015" name="Mol. Plant Microbe Interact.">
        <title>Genome, transcriptome, and functional analyses of Penicillium expansum provide new insights into secondary metabolism and pathogenicity.</title>
        <authorList>
            <person name="Ballester A.R."/>
            <person name="Marcet-Houben M."/>
            <person name="Levin E."/>
            <person name="Sela N."/>
            <person name="Selma-Lazaro C."/>
            <person name="Carmona L."/>
            <person name="Wisniewski M."/>
            <person name="Droby S."/>
            <person name="Gonzalez-Candelas L."/>
            <person name="Gabaldon T."/>
        </authorList>
    </citation>
    <scope>NUCLEOTIDE SEQUENCE [LARGE SCALE GENOMIC DNA]</scope>
    <source>
        <strain evidence="1 2">PHI-1</strain>
    </source>
</reference>
<evidence type="ECO:0000313" key="1">
    <source>
        <dbReference type="EMBL" id="KGO74536.1"/>
    </source>
</evidence>
<dbReference type="PhylomeDB" id="A0A0A2L5V4"/>
<keyword evidence="2" id="KW-1185">Reference proteome</keyword>